<feature type="compositionally biased region" description="Low complexity" evidence="1">
    <location>
        <begin position="36"/>
        <end position="47"/>
    </location>
</feature>
<proteinExistence type="predicted"/>
<feature type="compositionally biased region" description="Polar residues" evidence="1">
    <location>
        <begin position="60"/>
        <end position="79"/>
    </location>
</feature>
<evidence type="ECO:0000256" key="1">
    <source>
        <dbReference type="SAM" id="MobiDB-lite"/>
    </source>
</evidence>
<dbReference type="Proteomes" id="UP000276215">
    <property type="component" value="Unassembled WGS sequence"/>
</dbReference>
<feature type="region of interest" description="Disordered" evidence="1">
    <location>
        <begin position="21"/>
        <end position="100"/>
    </location>
</feature>
<dbReference type="AlphaFoldDB" id="A0A3N4JZX0"/>
<sequence>MLYRTPLAMVLATVGVNQQGVPRKQDAQLPTARSETQAPTHPQVPHTPHTHPATHHPNSHPCNPTHTHSTQSNPSTQARAHSLPPIQSPPSLTHPHNHHNFPLHTPFLSLSMQMIKAPSPRPPDVSFIPVHHHPPPTTSSISSKRALHSHFLISPLPSSSPLHL</sequence>
<accession>A0A3N4JZX0</accession>
<feature type="region of interest" description="Disordered" evidence="1">
    <location>
        <begin position="115"/>
        <end position="143"/>
    </location>
</feature>
<evidence type="ECO:0000313" key="2">
    <source>
        <dbReference type="EMBL" id="RPB03837.1"/>
    </source>
</evidence>
<gene>
    <name evidence="2" type="ORF">L873DRAFT_102187</name>
</gene>
<feature type="compositionally biased region" description="Basic residues" evidence="1">
    <location>
        <begin position="48"/>
        <end position="58"/>
    </location>
</feature>
<dbReference type="EMBL" id="ML120361">
    <property type="protein sequence ID" value="RPB03837.1"/>
    <property type="molecule type" value="Genomic_DNA"/>
</dbReference>
<reference evidence="2 3" key="1">
    <citation type="journal article" date="2018" name="Nat. Ecol. Evol.">
        <title>Pezizomycetes genomes reveal the molecular basis of ectomycorrhizal truffle lifestyle.</title>
        <authorList>
            <person name="Murat C."/>
            <person name="Payen T."/>
            <person name="Noel B."/>
            <person name="Kuo A."/>
            <person name="Morin E."/>
            <person name="Chen J."/>
            <person name="Kohler A."/>
            <person name="Krizsan K."/>
            <person name="Balestrini R."/>
            <person name="Da Silva C."/>
            <person name="Montanini B."/>
            <person name="Hainaut M."/>
            <person name="Levati E."/>
            <person name="Barry K.W."/>
            <person name="Belfiori B."/>
            <person name="Cichocki N."/>
            <person name="Clum A."/>
            <person name="Dockter R.B."/>
            <person name="Fauchery L."/>
            <person name="Guy J."/>
            <person name="Iotti M."/>
            <person name="Le Tacon F."/>
            <person name="Lindquist E.A."/>
            <person name="Lipzen A."/>
            <person name="Malagnac F."/>
            <person name="Mello A."/>
            <person name="Molinier V."/>
            <person name="Miyauchi S."/>
            <person name="Poulain J."/>
            <person name="Riccioni C."/>
            <person name="Rubini A."/>
            <person name="Sitrit Y."/>
            <person name="Splivallo R."/>
            <person name="Traeger S."/>
            <person name="Wang M."/>
            <person name="Zifcakova L."/>
            <person name="Wipf D."/>
            <person name="Zambonelli A."/>
            <person name="Paolocci F."/>
            <person name="Nowrousian M."/>
            <person name="Ottonello S."/>
            <person name="Baldrian P."/>
            <person name="Spatafora J.W."/>
            <person name="Henrissat B."/>
            <person name="Nagy L.G."/>
            <person name="Aury J.M."/>
            <person name="Wincker P."/>
            <person name="Grigoriev I.V."/>
            <person name="Bonfante P."/>
            <person name="Martin F.M."/>
        </authorList>
    </citation>
    <scope>NUCLEOTIDE SEQUENCE [LARGE SCALE GENOMIC DNA]</scope>
    <source>
        <strain evidence="2 3">120613-1</strain>
    </source>
</reference>
<name>A0A3N4JZX0_9PEZI</name>
<evidence type="ECO:0000313" key="3">
    <source>
        <dbReference type="Proteomes" id="UP000276215"/>
    </source>
</evidence>
<protein>
    <submittedName>
        <fullName evidence="2">Uncharacterized protein</fullName>
    </submittedName>
</protein>
<organism evidence="2 3">
    <name type="scientific">Choiromyces venosus 120613-1</name>
    <dbReference type="NCBI Taxonomy" id="1336337"/>
    <lineage>
        <taxon>Eukaryota</taxon>
        <taxon>Fungi</taxon>
        <taxon>Dikarya</taxon>
        <taxon>Ascomycota</taxon>
        <taxon>Pezizomycotina</taxon>
        <taxon>Pezizomycetes</taxon>
        <taxon>Pezizales</taxon>
        <taxon>Tuberaceae</taxon>
        <taxon>Choiromyces</taxon>
    </lineage>
</organism>
<keyword evidence="3" id="KW-1185">Reference proteome</keyword>